<feature type="transmembrane region" description="Helical" evidence="1">
    <location>
        <begin position="32"/>
        <end position="58"/>
    </location>
</feature>
<gene>
    <name evidence="3" type="primary">lip</name>
    <name evidence="3" type="ORF">AW09_002165</name>
</gene>
<organism evidence="3 4">
    <name type="scientific">Candidatus Accumulibacter phosphatis</name>
    <dbReference type="NCBI Taxonomy" id="327160"/>
    <lineage>
        <taxon>Bacteria</taxon>
        <taxon>Pseudomonadati</taxon>
        <taxon>Pseudomonadota</taxon>
        <taxon>Betaproteobacteria</taxon>
        <taxon>Candidatus Accumulibacter</taxon>
    </lineage>
</organism>
<keyword evidence="1" id="KW-1133">Transmembrane helix</keyword>
<dbReference type="Gene3D" id="3.40.50.1820">
    <property type="entry name" value="alpha/beta hydrolase"/>
    <property type="match status" value="1"/>
</dbReference>
<reference evidence="3 4" key="1">
    <citation type="submission" date="2014-02" db="EMBL/GenBank/DDBJ databases">
        <title>Expanding our view of genomic diversity in Candidatus Accumulibacter clades.</title>
        <authorList>
            <person name="Skennerton C.T."/>
            <person name="Barr J.J."/>
            <person name="Slater F.R."/>
            <person name="Bond P.L."/>
            <person name="Tyson G.W."/>
        </authorList>
    </citation>
    <scope>NUCLEOTIDE SEQUENCE [LARGE SCALE GENOMIC DNA]</scope>
    <source>
        <strain evidence="4">BA-91</strain>
    </source>
</reference>
<dbReference type="Pfam" id="PF00561">
    <property type="entry name" value="Abhydrolase_1"/>
    <property type="match status" value="1"/>
</dbReference>
<feature type="domain" description="AB hydrolase-1" evidence="2">
    <location>
        <begin position="107"/>
        <end position="205"/>
    </location>
</feature>
<keyword evidence="1" id="KW-0472">Membrane</keyword>
<comment type="caution">
    <text evidence="3">The sequence shown here is derived from an EMBL/GenBank/DDBJ whole genome shotgun (WGS) entry which is preliminary data.</text>
</comment>
<dbReference type="InterPro" id="IPR029058">
    <property type="entry name" value="AB_hydrolase_fold"/>
</dbReference>
<dbReference type="GO" id="GO:0004806">
    <property type="term" value="F:triacylglycerol lipase activity"/>
    <property type="evidence" value="ECO:0007669"/>
    <property type="project" value="UniProtKB-EC"/>
</dbReference>
<dbReference type="InterPro" id="IPR000073">
    <property type="entry name" value="AB_hydrolase_1"/>
</dbReference>
<proteinExistence type="predicted"/>
<feature type="transmembrane region" description="Helical" evidence="1">
    <location>
        <begin position="78"/>
        <end position="96"/>
    </location>
</feature>
<dbReference type="AlphaFoldDB" id="A0A080LVK6"/>
<dbReference type="PANTHER" id="PTHR37946:SF1">
    <property type="entry name" value="SLL1969 PROTEIN"/>
    <property type="match status" value="1"/>
</dbReference>
<keyword evidence="1" id="KW-0812">Transmembrane</keyword>
<dbReference type="EMBL" id="JDVG02000359">
    <property type="protein sequence ID" value="KFB72643.1"/>
    <property type="molecule type" value="Genomic_DNA"/>
</dbReference>
<name>A0A080LVK6_9PROT</name>
<evidence type="ECO:0000256" key="1">
    <source>
        <dbReference type="SAM" id="Phobius"/>
    </source>
</evidence>
<sequence precursor="true">MLARALRLSLLLEVALYVAIARYGFDASPFQAALLTLAGILSLRAVLTLITYAYAWAWHSPAPTLSLWQALRMVLGEYAAHLLCFVLLFPFERWWMRPDLLPAGSRPPVLLVHGYGCSRAAWWWLRRRLQAAGWTVATINLEPVFGSIDDYVDPLEQRIAAVLAETGAEHLLLVGHSMGGLVARAYLQHYGKSRVVGLVTLGTPHQGSRIAPLGFGANARQMRIGSAWLQALASPAPMLDTLVIYSPHDNYVMPQSNLQLPGTASHSIEGLGHLTMLYSPRVAQVLLAALDQTCARSA</sequence>
<dbReference type="PANTHER" id="PTHR37946">
    <property type="entry name" value="SLL1969 PROTEIN"/>
    <property type="match status" value="1"/>
</dbReference>
<protein>
    <submittedName>
        <fullName evidence="3">Lipase</fullName>
        <ecNumber evidence="3">3.1.1.3</ecNumber>
    </submittedName>
</protein>
<dbReference type="Proteomes" id="UP000020077">
    <property type="component" value="Unassembled WGS sequence"/>
</dbReference>
<evidence type="ECO:0000259" key="2">
    <source>
        <dbReference type="Pfam" id="PF00561"/>
    </source>
</evidence>
<evidence type="ECO:0000313" key="4">
    <source>
        <dbReference type="Proteomes" id="UP000020077"/>
    </source>
</evidence>
<keyword evidence="3" id="KW-0378">Hydrolase</keyword>
<dbReference type="EC" id="3.1.1.3" evidence="3"/>
<accession>A0A080LVK6</accession>
<dbReference type="SUPFAM" id="SSF53474">
    <property type="entry name" value="alpha/beta-Hydrolases"/>
    <property type="match status" value="1"/>
</dbReference>
<evidence type="ECO:0000313" key="3">
    <source>
        <dbReference type="EMBL" id="KFB72643.1"/>
    </source>
</evidence>